<gene>
    <name evidence="2" type="ORF">GCM10010844_38440</name>
</gene>
<protein>
    <submittedName>
        <fullName evidence="2">Uncharacterized protein</fullName>
    </submittedName>
</protein>
<evidence type="ECO:0000256" key="1">
    <source>
        <dbReference type="SAM" id="MobiDB-lite"/>
    </source>
</evidence>
<dbReference type="Proteomes" id="UP000604341">
    <property type="component" value="Unassembled WGS sequence"/>
</dbReference>
<sequence length="178" mass="19630">MTNPPAPVRTYDETLLDGITVTSREFARTYLRMLLRDRPEIDRGGVPVPPGQPTRPREATWPAHSRTDQELNLALALDRVLDLAADPPVSYYRPHITAARLYLGDPTLWRSRAVDGSSESRRDSMEIVGAWLAQGRALDTQIPASLYPLPEFDGDGPAEPGTPEDDYQPGIPLMVGGL</sequence>
<evidence type="ECO:0000313" key="3">
    <source>
        <dbReference type="Proteomes" id="UP000604341"/>
    </source>
</evidence>
<feature type="compositionally biased region" description="Acidic residues" evidence="1">
    <location>
        <begin position="152"/>
        <end position="167"/>
    </location>
</feature>
<reference evidence="3" key="1">
    <citation type="journal article" date="2019" name="Int. J. Syst. Evol. Microbiol.">
        <title>The Global Catalogue of Microorganisms (GCM) 10K type strain sequencing project: providing services to taxonomists for standard genome sequencing and annotation.</title>
        <authorList>
            <consortium name="The Broad Institute Genomics Platform"/>
            <consortium name="The Broad Institute Genome Sequencing Center for Infectious Disease"/>
            <person name="Wu L."/>
            <person name="Ma J."/>
        </authorList>
    </citation>
    <scope>NUCLEOTIDE SEQUENCE [LARGE SCALE GENOMIC DNA]</scope>
    <source>
        <strain evidence="3">JCM 19173</strain>
    </source>
</reference>
<dbReference type="EMBL" id="BMPE01000021">
    <property type="protein sequence ID" value="GGL15842.1"/>
    <property type="molecule type" value="Genomic_DNA"/>
</dbReference>
<accession>A0ABQ2FQ35</accession>
<feature type="region of interest" description="Disordered" evidence="1">
    <location>
        <begin position="148"/>
        <end position="178"/>
    </location>
</feature>
<keyword evidence="3" id="KW-1185">Reference proteome</keyword>
<comment type="caution">
    <text evidence="2">The sequence shown here is derived from an EMBL/GenBank/DDBJ whole genome shotgun (WGS) entry which is preliminary data.</text>
</comment>
<evidence type="ECO:0000313" key="2">
    <source>
        <dbReference type="EMBL" id="GGL15842.1"/>
    </source>
</evidence>
<name>A0ABQ2FQ35_9DEIO</name>
<dbReference type="RefSeq" id="WP_189070600.1">
    <property type="nucleotide sequence ID" value="NZ_BMPE01000021.1"/>
</dbReference>
<proteinExistence type="predicted"/>
<organism evidence="2 3">
    <name type="scientific">Deinococcus radiotolerans</name>
    <dbReference type="NCBI Taxonomy" id="1309407"/>
    <lineage>
        <taxon>Bacteria</taxon>
        <taxon>Thermotogati</taxon>
        <taxon>Deinococcota</taxon>
        <taxon>Deinococci</taxon>
        <taxon>Deinococcales</taxon>
        <taxon>Deinococcaceae</taxon>
        <taxon>Deinococcus</taxon>
    </lineage>
</organism>
<feature type="region of interest" description="Disordered" evidence="1">
    <location>
        <begin position="41"/>
        <end position="65"/>
    </location>
</feature>